<dbReference type="Pfam" id="PF01261">
    <property type="entry name" value="AP_endonuc_2"/>
    <property type="match status" value="1"/>
</dbReference>
<dbReference type="Gene3D" id="3.20.20.150">
    <property type="entry name" value="Divalent-metal-dependent TIM barrel enzymes"/>
    <property type="match status" value="1"/>
</dbReference>
<dbReference type="InterPro" id="IPR050312">
    <property type="entry name" value="IolE/XylAMocC-like"/>
</dbReference>
<gene>
    <name evidence="2" type="ORF">BKA15_001974</name>
</gene>
<sequence>MAMRAFSTLGCSGATLPEVITLATESGCTGVELRSAIDEVVHTGLDDDHRAAMRSELAAAGLHVLCVASYVRICGQEDVEDDLAAHLRLAADLGADGVRVFPGDPDREGGADLTEGELAALDRLEPAAALARELGVSIFVELHDSHSAGARLARLLRAVDDRLGDHPVRVIWDAAHSWRAGETPAETIELLRPWIAYVQVKDTDSRQEFRPVFPGTGDYPMADLMAVIDPAWAQSLEWERKWHPDLAPLAEALPATWQWIDGAR</sequence>
<dbReference type="GO" id="GO:0016853">
    <property type="term" value="F:isomerase activity"/>
    <property type="evidence" value="ECO:0007669"/>
    <property type="project" value="UniProtKB-KW"/>
</dbReference>
<accession>A0A7Y9I5Z1</accession>
<feature type="domain" description="Xylose isomerase-like TIM barrel" evidence="1">
    <location>
        <begin position="22"/>
        <end position="244"/>
    </location>
</feature>
<evidence type="ECO:0000313" key="3">
    <source>
        <dbReference type="Proteomes" id="UP000569914"/>
    </source>
</evidence>
<name>A0A7Y9I5Z1_9ACTN</name>
<dbReference type="AlphaFoldDB" id="A0A7Y9I5Z1"/>
<proteinExistence type="predicted"/>
<comment type="caution">
    <text evidence="2">The sequence shown here is derived from an EMBL/GenBank/DDBJ whole genome shotgun (WGS) entry which is preliminary data.</text>
</comment>
<reference evidence="2 3" key="1">
    <citation type="submission" date="2020-07" db="EMBL/GenBank/DDBJ databases">
        <title>Sequencing the genomes of 1000 actinobacteria strains.</title>
        <authorList>
            <person name="Klenk H.-P."/>
        </authorList>
    </citation>
    <scope>NUCLEOTIDE SEQUENCE [LARGE SCALE GENOMIC DNA]</scope>
    <source>
        <strain evidence="2 3">DSM 22083</strain>
    </source>
</reference>
<dbReference type="EMBL" id="JACCBU010000001">
    <property type="protein sequence ID" value="NYE70645.1"/>
    <property type="molecule type" value="Genomic_DNA"/>
</dbReference>
<dbReference type="SUPFAM" id="SSF51658">
    <property type="entry name" value="Xylose isomerase-like"/>
    <property type="match status" value="1"/>
</dbReference>
<keyword evidence="3" id="KW-1185">Reference proteome</keyword>
<dbReference type="RefSeq" id="WP_179750261.1">
    <property type="nucleotide sequence ID" value="NZ_JACCBU010000001.1"/>
</dbReference>
<evidence type="ECO:0000313" key="2">
    <source>
        <dbReference type="EMBL" id="NYE70645.1"/>
    </source>
</evidence>
<keyword evidence="2" id="KW-0413">Isomerase</keyword>
<organism evidence="2 3">
    <name type="scientific">Microlunatus parietis</name>
    <dbReference type="NCBI Taxonomy" id="682979"/>
    <lineage>
        <taxon>Bacteria</taxon>
        <taxon>Bacillati</taxon>
        <taxon>Actinomycetota</taxon>
        <taxon>Actinomycetes</taxon>
        <taxon>Propionibacteriales</taxon>
        <taxon>Propionibacteriaceae</taxon>
        <taxon>Microlunatus</taxon>
    </lineage>
</organism>
<protein>
    <submittedName>
        <fullName evidence="2">Sugar phosphate isomerase/epimerase</fullName>
    </submittedName>
</protein>
<evidence type="ECO:0000259" key="1">
    <source>
        <dbReference type="Pfam" id="PF01261"/>
    </source>
</evidence>
<dbReference type="InterPro" id="IPR036237">
    <property type="entry name" value="Xyl_isomerase-like_sf"/>
</dbReference>
<dbReference type="InterPro" id="IPR013022">
    <property type="entry name" value="Xyl_isomerase-like_TIM-brl"/>
</dbReference>
<dbReference type="Proteomes" id="UP000569914">
    <property type="component" value="Unassembled WGS sequence"/>
</dbReference>
<dbReference type="PANTHER" id="PTHR12110">
    <property type="entry name" value="HYDROXYPYRUVATE ISOMERASE"/>
    <property type="match status" value="1"/>
</dbReference>